<dbReference type="EMBL" id="DXEQ01000261">
    <property type="protein sequence ID" value="HIX73089.1"/>
    <property type="molecule type" value="Genomic_DNA"/>
</dbReference>
<comment type="subcellular location">
    <subcellularLocation>
        <location evidence="1">Membrane</location>
        <topology evidence="1">Multi-pass membrane protein</topology>
    </subcellularLocation>
</comment>
<dbReference type="NCBIfam" id="TIGR02872">
    <property type="entry name" value="spore_ytvI"/>
    <property type="match status" value="1"/>
</dbReference>
<sequence>MKRWQIGLNIVGEILIFLISAVLLILIVPRLLGFFWPFVASWILAMLATPLCNFLEKHIRLNKQWASAFIIIFVLLILAGLGYLLITKLGREMISFLSDAPVYYGYFQHTITVIGDKVNDMIAPISGDFGNQIETAFNDLLLQAGTVINNFAPKSVEFMGDAAANITNGLVGTLVMILAAYFFIADREKISVQLCRLIPSDMEEHVKKIRDRLVSALGGFLLAQFKIMFVIFLILLAGLLILRNPYALFLALLIAFLDLLPILGTGTVLIPWAVIVFFSGHFRQGIILMIIYVICLLTRQILQPKIIGDSIGMGTMMTLFLIYTGFKLHGITGMIIALLVGTIVITLYRLGLFDTKIRRMKYLIDAYRHYDERMAADADSGRTGGKR</sequence>
<dbReference type="PANTHER" id="PTHR21716:SF68">
    <property type="entry name" value="TRANSPORT PROTEIN YTVI-RELATED"/>
    <property type="match status" value="1"/>
</dbReference>
<evidence type="ECO:0000256" key="1">
    <source>
        <dbReference type="ARBA" id="ARBA00004141"/>
    </source>
</evidence>
<feature type="transmembrane region" description="Helical" evidence="6">
    <location>
        <begin position="285"/>
        <end position="302"/>
    </location>
</feature>
<keyword evidence="5 6" id="KW-0472">Membrane</keyword>
<evidence type="ECO:0000256" key="5">
    <source>
        <dbReference type="ARBA" id="ARBA00023136"/>
    </source>
</evidence>
<feature type="transmembrane region" description="Helical" evidence="6">
    <location>
        <begin position="162"/>
        <end position="184"/>
    </location>
</feature>
<feature type="transmembrane region" description="Helical" evidence="6">
    <location>
        <begin position="248"/>
        <end position="278"/>
    </location>
</feature>
<dbReference type="PANTHER" id="PTHR21716">
    <property type="entry name" value="TRANSMEMBRANE PROTEIN"/>
    <property type="match status" value="1"/>
</dbReference>
<evidence type="ECO:0000256" key="3">
    <source>
        <dbReference type="ARBA" id="ARBA00022692"/>
    </source>
</evidence>
<keyword evidence="4 6" id="KW-1133">Transmembrane helix</keyword>
<evidence type="ECO:0000256" key="4">
    <source>
        <dbReference type="ARBA" id="ARBA00022989"/>
    </source>
</evidence>
<proteinExistence type="inferred from homology"/>
<feature type="transmembrane region" description="Helical" evidence="6">
    <location>
        <begin position="67"/>
        <end position="86"/>
    </location>
</feature>
<evidence type="ECO:0000313" key="8">
    <source>
        <dbReference type="Proteomes" id="UP000886805"/>
    </source>
</evidence>
<dbReference type="AlphaFoldDB" id="A0A9D1X542"/>
<reference evidence="7" key="2">
    <citation type="submission" date="2021-04" db="EMBL/GenBank/DDBJ databases">
        <authorList>
            <person name="Gilroy R."/>
        </authorList>
    </citation>
    <scope>NUCLEOTIDE SEQUENCE</scope>
    <source>
        <strain evidence="7">ChiSxjej3B15-1167</strain>
    </source>
</reference>
<protein>
    <submittedName>
        <fullName evidence="7">Sporulation integral membrane protein YtvI</fullName>
    </submittedName>
</protein>
<dbReference type="GO" id="GO:0055085">
    <property type="term" value="P:transmembrane transport"/>
    <property type="evidence" value="ECO:0007669"/>
    <property type="project" value="TreeGrafter"/>
</dbReference>
<organism evidence="7 8">
    <name type="scientific">Candidatus Anaerobutyricum stercoripullorum</name>
    <dbReference type="NCBI Taxonomy" id="2838456"/>
    <lineage>
        <taxon>Bacteria</taxon>
        <taxon>Bacillati</taxon>
        <taxon>Bacillota</taxon>
        <taxon>Clostridia</taxon>
        <taxon>Lachnospirales</taxon>
        <taxon>Lachnospiraceae</taxon>
        <taxon>Anaerobutyricum</taxon>
    </lineage>
</organism>
<dbReference type="InterPro" id="IPR002549">
    <property type="entry name" value="AI-2E-like"/>
</dbReference>
<name>A0A9D1X542_9FIRM</name>
<keyword evidence="3 6" id="KW-0812">Transmembrane</keyword>
<comment type="caution">
    <text evidence="7">The sequence shown here is derived from an EMBL/GenBank/DDBJ whole genome shotgun (WGS) entry which is preliminary data.</text>
</comment>
<gene>
    <name evidence="7" type="primary">ytvI</name>
    <name evidence="7" type="ORF">H9849_08715</name>
</gene>
<evidence type="ECO:0000313" key="7">
    <source>
        <dbReference type="EMBL" id="HIX73089.1"/>
    </source>
</evidence>
<reference evidence="7" key="1">
    <citation type="journal article" date="2021" name="PeerJ">
        <title>Extensive microbial diversity within the chicken gut microbiome revealed by metagenomics and culture.</title>
        <authorList>
            <person name="Gilroy R."/>
            <person name="Ravi A."/>
            <person name="Getino M."/>
            <person name="Pursley I."/>
            <person name="Horton D.L."/>
            <person name="Alikhan N.F."/>
            <person name="Baker D."/>
            <person name="Gharbi K."/>
            <person name="Hall N."/>
            <person name="Watson M."/>
            <person name="Adriaenssens E.M."/>
            <person name="Foster-Nyarko E."/>
            <person name="Jarju S."/>
            <person name="Secka A."/>
            <person name="Antonio M."/>
            <person name="Oren A."/>
            <person name="Chaudhuri R.R."/>
            <person name="La Ragione R."/>
            <person name="Hildebrand F."/>
            <person name="Pallen M.J."/>
        </authorList>
    </citation>
    <scope>NUCLEOTIDE SEQUENCE</scope>
    <source>
        <strain evidence="7">ChiSxjej3B15-1167</strain>
    </source>
</reference>
<dbReference type="Proteomes" id="UP000886805">
    <property type="component" value="Unassembled WGS sequence"/>
</dbReference>
<comment type="similarity">
    <text evidence="2">Belongs to the autoinducer-2 exporter (AI-2E) (TC 2.A.86) family.</text>
</comment>
<feature type="transmembrane region" description="Helical" evidence="6">
    <location>
        <begin position="7"/>
        <end position="28"/>
    </location>
</feature>
<dbReference type="Pfam" id="PF01594">
    <property type="entry name" value="AI-2E_transport"/>
    <property type="match status" value="1"/>
</dbReference>
<evidence type="ECO:0000256" key="2">
    <source>
        <dbReference type="ARBA" id="ARBA00009773"/>
    </source>
</evidence>
<dbReference type="InterPro" id="IPR014227">
    <property type="entry name" value="YtvI-like"/>
</dbReference>
<feature type="transmembrane region" description="Helical" evidence="6">
    <location>
        <begin position="322"/>
        <end position="350"/>
    </location>
</feature>
<accession>A0A9D1X542</accession>
<feature type="transmembrane region" description="Helical" evidence="6">
    <location>
        <begin position="217"/>
        <end position="242"/>
    </location>
</feature>
<feature type="transmembrane region" description="Helical" evidence="6">
    <location>
        <begin position="34"/>
        <end position="55"/>
    </location>
</feature>
<evidence type="ECO:0000256" key="6">
    <source>
        <dbReference type="SAM" id="Phobius"/>
    </source>
</evidence>
<dbReference type="GO" id="GO:0016020">
    <property type="term" value="C:membrane"/>
    <property type="evidence" value="ECO:0007669"/>
    <property type="project" value="UniProtKB-SubCell"/>
</dbReference>